<keyword evidence="4" id="KW-0472">Membrane</keyword>
<organism evidence="5 6">
    <name type="scientific">Boletus reticuloceps</name>
    <dbReference type="NCBI Taxonomy" id="495285"/>
    <lineage>
        <taxon>Eukaryota</taxon>
        <taxon>Fungi</taxon>
        <taxon>Dikarya</taxon>
        <taxon>Basidiomycota</taxon>
        <taxon>Agaricomycotina</taxon>
        <taxon>Agaricomycetes</taxon>
        <taxon>Agaricomycetidae</taxon>
        <taxon>Boletales</taxon>
        <taxon>Boletineae</taxon>
        <taxon>Boletaceae</taxon>
        <taxon>Boletoideae</taxon>
        <taxon>Boletus</taxon>
    </lineage>
</organism>
<comment type="caution">
    <text evidence="5">The sequence shown here is derived from an EMBL/GenBank/DDBJ whole genome shotgun (WGS) entry which is preliminary data.</text>
</comment>
<evidence type="ECO:0000313" key="5">
    <source>
        <dbReference type="EMBL" id="KAG6381157.1"/>
    </source>
</evidence>
<dbReference type="CDD" id="cd11296">
    <property type="entry name" value="O-FucT_like"/>
    <property type="match status" value="1"/>
</dbReference>
<feature type="transmembrane region" description="Helical" evidence="4">
    <location>
        <begin position="31"/>
        <end position="52"/>
    </location>
</feature>
<keyword evidence="4" id="KW-0812">Transmembrane</keyword>
<dbReference type="GO" id="GO:0046922">
    <property type="term" value="F:peptide-O-fucosyltransferase activity"/>
    <property type="evidence" value="ECO:0007669"/>
    <property type="project" value="InterPro"/>
</dbReference>
<dbReference type="EMBL" id="JAGFBS010000002">
    <property type="protein sequence ID" value="KAG6381157.1"/>
    <property type="molecule type" value="Genomic_DNA"/>
</dbReference>
<evidence type="ECO:0000256" key="2">
    <source>
        <dbReference type="ARBA" id="ARBA00023253"/>
    </source>
</evidence>
<keyword evidence="6" id="KW-1185">Reference proteome</keyword>
<keyword evidence="3" id="KW-0119">Carbohydrate metabolism</keyword>
<dbReference type="PANTHER" id="PTHR13398:SF8">
    <property type="entry name" value="O-FUCOSYLTRANSFERASE FAMILY PROTEIN"/>
    <property type="match status" value="1"/>
</dbReference>
<name>A0A8I2Z2J2_9AGAM</name>
<reference evidence="5" key="1">
    <citation type="submission" date="2021-03" db="EMBL/GenBank/DDBJ databases">
        <title>Evolutionary innovations through gain and loss of genes in the ectomycorrhizal Boletales.</title>
        <authorList>
            <person name="Wu G."/>
            <person name="Miyauchi S."/>
            <person name="Morin E."/>
            <person name="Yang Z.-L."/>
            <person name="Xu J."/>
            <person name="Martin F.M."/>
        </authorList>
    </citation>
    <scope>NUCLEOTIDE SEQUENCE</scope>
    <source>
        <strain evidence="5">BR01</strain>
    </source>
</reference>
<dbReference type="AlphaFoldDB" id="A0A8I2Z2J2"/>
<gene>
    <name evidence="5" type="ORF">JVT61DRAFT_5558</name>
</gene>
<dbReference type="Proteomes" id="UP000683000">
    <property type="component" value="Unassembled WGS sequence"/>
</dbReference>
<dbReference type="Gene3D" id="3.40.50.11350">
    <property type="match status" value="1"/>
</dbReference>
<keyword evidence="2" id="KW-0294">Fucose metabolism</keyword>
<evidence type="ECO:0000313" key="6">
    <source>
        <dbReference type="Proteomes" id="UP000683000"/>
    </source>
</evidence>
<evidence type="ECO:0000256" key="3">
    <source>
        <dbReference type="ARBA" id="ARBA00023277"/>
    </source>
</evidence>
<dbReference type="PANTHER" id="PTHR13398">
    <property type="entry name" value="GDP-FUCOSE PROTEIN O-FUCOSYLTRANSFERASE 2"/>
    <property type="match status" value="1"/>
</dbReference>
<evidence type="ECO:0000256" key="4">
    <source>
        <dbReference type="SAM" id="Phobius"/>
    </source>
</evidence>
<dbReference type="GO" id="GO:0006004">
    <property type="term" value="P:fucose metabolic process"/>
    <property type="evidence" value="ECO:0007669"/>
    <property type="project" value="UniProtKB-KW"/>
</dbReference>
<sequence length="638" mass="71864">MWPTNTLRYVSLLPSPDPGSRTIKLNLVRRGNFIIILVIFAVAILVGAARFFDFQVTVASKRPVIVSPEIFPEGSISSTTSTATEQSLDASLSTHFSPAAIFLKEHLSTDEIKAMVSQTRGFYTRDYSLGLGWNNVRYIIEASAFQARLLDRTLILPSFVYARSCAYKISVCADEAPMLNRGDAIGWDSWRDLPIEQQMGWQLPITTMINITQLRRFQPVITTAEYLRYAGLPSTHETTSGYWNRSGHHQSPGPFASHGDRMYAKPTLFVIENARYDPEGVTRVDMIPDVMKERGGWIAGNLSTVQASRWEGHDHDTAQLLLKRLLLDKGVVEWDEARSAVRDLAVQMPEVIGASSDLESDAFLEQILNRYGWEVLYSFQGAAGMDFVKHVVTPIRQVAQRTSLRGFIEDYRHVDADIVLLAGETHLYRKPGQMRFTTQTMRELFQDLVVHHVVPLDKVYELARKLDFRISAINNGRQWMASHIRRGDFVTAGWAWGNSHEGHLQRVKQHLDEGRKLLQSEHRHIAYSIPGIVPDTSIPRRGPPLHGDKFFVATDESDPEKLGHFSENGALMFRDLVTFEDRHEFGWGILFSDIIGLVEQATLARASYFYGSAMSSFTGGVFNMRAVLGAEEITGLAD</sequence>
<protein>
    <submittedName>
        <fullName evidence="5">Uncharacterized protein</fullName>
    </submittedName>
</protein>
<keyword evidence="1" id="KW-0808">Transferase</keyword>
<proteinExistence type="predicted"/>
<evidence type="ECO:0000256" key="1">
    <source>
        <dbReference type="ARBA" id="ARBA00022679"/>
    </source>
</evidence>
<dbReference type="InterPro" id="IPR045130">
    <property type="entry name" value="OFUT2-like"/>
</dbReference>
<accession>A0A8I2Z2J2</accession>
<keyword evidence="4" id="KW-1133">Transmembrane helix</keyword>
<dbReference type="OrthoDB" id="3345970at2759"/>